<evidence type="ECO:0000256" key="1">
    <source>
        <dbReference type="ARBA" id="ARBA00022679"/>
    </source>
</evidence>
<evidence type="ECO:0000256" key="6">
    <source>
        <dbReference type="SAM" id="MobiDB-lite"/>
    </source>
</evidence>
<dbReference type="EMBL" id="VSWC01000145">
    <property type="protein sequence ID" value="KAA1076282.1"/>
    <property type="molecule type" value="Genomic_DNA"/>
</dbReference>
<dbReference type="EMBL" id="VDEP01000038">
    <property type="protein sequence ID" value="KAA1135667.1"/>
    <property type="molecule type" value="Genomic_DNA"/>
</dbReference>
<keyword evidence="1" id="KW-0808">Transferase</keyword>
<dbReference type="Proteomes" id="UP000324748">
    <property type="component" value="Unassembled WGS sequence"/>
</dbReference>
<dbReference type="PROSITE" id="PS50011">
    <property type="entry name" value="PROTEIN_KINASE_DOM"/>
    <property type="match status" value="1"/>
</dbReference>
<feature type="binding site" evidence="5">
    <location>
        <position position="235"/>
    </location>
    <ligand>
        <name>ATP</name>
        <dbReference type="ChEBI" id="CHEBI:30616"/>
    </ligand>
</feature>
<dbReference type="PANTHER" id="PTHR11042">
    <property type="entry name" value="EUKARYOTIC TRANSLATION INITIATION FACTOR 2-ALPHA KINASE EIF2-ALPHA KINASE -RELATED"/>
    <property type="match status" value="1"/>
</dbReference>
<evidence type="ECO:0000256" key="4">
    <source>
        <dbReference type="ARBA" id="ARBA00022840"/>
    </source>
</evidence>
<comment type="caution">
    <text evidence="8">The sequence shown here is derived from an EMBL/GenBank/DDBJ whole genome shotgun (WGS) entry which is preliminary data.</text>
</comment>
<dbReference type="SUPFAM" id="SSF56112">
    <property type="entry name" value="Protein kinase-like (PK-like)"/>
    <property type="match status" value="1"/>
</dbReference>
<dbReference type="SMART" id="SM00220">
    <property type="entry name" value="S_TKc"/>
    <property type="match status" value="1"/>
</dbReference>
<dbReference type="GO" id="GO:0004713">
    <property type="term" value="F:protein tyrosine kinase activity"/>
    <property type="evidence" value="ECO:0007669"/>
    <property type="project" value="TreeGrafter"/>
</dbReference>
<dbReference type="Pfam" id="PF00069">
    <property type="entry name" value="Pkinase"/>
    <property type="match status" value="1"/>
</dbReference>
<dbReference type="AlphaFoldDB" id="A0A5B0MHZ0"/>
<feature type="compositionally biased region" description="Low complexity" evidence="6">
    <location>
        <begin position="494"/>
        <end position="509"/>
    </location>
</feature>
<feature type="region of interest" description="Disordered" evidence="6">
    <location>
        <begin position="1"/>
        <end position="116"/>
    </location>
</feature>
<dbReference type="InterPro" id="IPR011009">
    <property type="entry name" value="Kinase-like_dom_sf"/>
</dbReference>
<organism evidence="8 10">
    <name type="scientific">Puccinia graminis f. sp. tritici</name>
    <dbReference type="NCBI Taxonomy" id="56615"/>
    <lineage>
        <taxon>Eukaryota</taxon>
        <taxon>Fungi</taxon>
        <taxon>Dikarya</taxon>
        <taxon>Basidiomycota</taxon>
        <taxon>Pucciniomycotina</taxon>
        <taxon>Pucciniomycetes</taxon>
        <taxon>Pucciniales</taxon>
        <taxon>Pucciniaceae</taxon>
        <taxon>Puccinia</taxon>
    </lineage>
</organism>
<dbReference type="InterPro" id="IPR017441">
    <property type="entry name" value="Protein_kinase_ATP_BS"/>
</dbReference>
<proteinExistence type="predicted"/>
<keyword evidence="2 5" id="KW-0547">Nucleotide-binding</keyword>
<dbReference type="GO" id="GO:0110031">
    <property type="term" value="P:negative regulation of G2/MI transition of meiotic cell cycle"/>
    <property type="evidence" value="ECO:0007669"/>
    <property type="project" value="TreeGrafter"/>
</dbReference>
<dbReference type="GO" id="GO:0005737">
    <property type="term" value="C:cytoplasm"/>
    <property type="evidence" value="ECO:0007669"/>
    <property type="project" value="TreeGrafter"/>
</dbReference>
<keyword evidence="10" id="KW-1185">Reference proteome</keyword>
<feature type="domain" description="Protein kinase" evidence="7">
    <location>
        <begin position="198"/>
        <end position="608"/>
    </location>
</feature>
<name>A0A5B0MHZ0_PUCGR</name>
<feature type="compositionally biased region" description="Low complexity" evidence="6">
    <location>
        <begin position="30"/>
        <end position="100"/>
    </location>
</feature>
<evidence type="ECO:0000313" key="8">
    <source>
        <dbReference type="EMBL" id="KAA1076282.1"/>
    </source>
</evidence>
<dbReference type="OrthoDB" id="4062651at2759"/>
<evidence type="ECO:0000256" key="2">
    <source>
        <dbReference type="ARBA" id="ARBA00022741"/>
    </source>
</evidence>
<dbReference type="InterPro" id="IPR000719">
    <property type="entry name" value="Prot_kinase_dom"/>
</dbReference>
<evidence type="ECO:0000259" key="7">
    <source>
        <dbReference type="PROSITE" id="PS50011"/>
    </source>
</evidence>
<evidence type="ECO:0000313" key="11">
    <source>
        <dbReference type="Proteomes" id="UP000325313"/>
    </source>
</evidence>
<dbReference type="Proteomes" id="UP000325313">
    <property type="component" value="Unassembled WGS sequence"/>
</dbReference>
<dbReference type="GO" id="GO:0005524">
    <property type="term" value="F:ATP binding"/>
    <property type="evidence" value="ECO:0007669"/>
    <property type="project" value="UniProtKB-UniRule"/>
</dbReference>
<keyword evidence="3" id="KW-0418">Kinase</keyword>
<accession>A0A5B0MHZ0</accession>
<sequence length="608" mass="67661">MITNQHPLSLSPPSTPPQRISALQPPQPHQQPQLPSRSASTCSASLSQKLLTPLLSRSSSLHSKPSPSRSNHHFFSSSSSNTISRSTSSTLSSISNSDSSAFPPTPPQSHHGTPLSHERLRSISNLSQADRPTPPRSSSRNDIFALSLPQPSLPITANSLKLDHHHHHHQSISNHPHSSYDKLDLIRLKTSLTLRINTSPSSILGEGTHGTVHIALCNPSSPTQEEKPWKLCAAKLSEDLSGSIKETLVLERLRAREEHQPGTQPENGSRFIVGWFGLKDHKECDWIRTPEENARQRKRSLSQTFLPPIILALEYCAGGDLFKFVQRAANLRSQDNPQDKSLELGSRRWLRWAKELAEALAWCKERNVLVGDLKPQNVLLTGDLRIKLSDFNRSTILSEEQSKGGLGLIDPQGTGTSVYAAPELVQPPPSPCSFPADIFALGITMYFMLTGREPYRGIQSAVERMLLISRGGFWEHELGMRWRMLEDIQSAARPSSSKYPKTLSSSTSTEPHQSQLLVSQNTIDALYGLKPDLEFNHRDAILEDEENYPPRDHESRIGFYSDGSPKLRYLNGNEIVNEQIMKLISKMCSPAAVDRPQIDQVIQQLNSL</sequence>
<evidence type="ECO:0000313" key="9">
    <source>
        <dbReference type="EMBL" id="KAA1135667.1"/>
    </source>
</evidence>
<dbReference type="InterPro" id="IPR050339">
    <property type="entry name" value="CC_SR_Kinase"/>
</dbReference>
<evidence type="ECO:0000256" key="5">
    <source>
        <dbReference type="PROSITE-ProRule" id="PRU10141"/>
    </source>
</evidence>
<evidence type="ECO:0000256" key="3">
    <source>
        <dbReference type="ARBA" id="ARBA00022777"/>
    </source>
</evidence>
<dbReference type="Gene3D" id="1.10.510.10">
    <property type="entry name" value="Transferase(Phosphotransferase) domain 1"/>
    <property type="match status" value="1"/>
</dbReference>
<evidence type="ECO:0000313" key="10">
    <source>
        <dbReference type="Proteomes" id="UP000324748"/>
    </source>
</evidence>
<gene>
    <name evidence="8" type="ORF">PGT21_001164</name>
    <name evidence="9" type="ORF">PGTUg99_029675</name>
</gene>
<reference evidence="10 11" key="1">
    <citation type="submission" date="2019-05" db="EMBL/GenBank/DDBJ databases">
        <title>Emergence of the Ug99 lineage of the wheat stem rust pathogen through somatic hybridization.</title>
        <authorList>
            <person name="Li F."/>
            <person name="Upadhyaya N.M."/>
            <person name="Sperschneider J."/>
            <person name="Matny O."/>
            <person name="Nguyen-Phuc H."/>
            <person name="Mago R."/>
            <person name="Raley C."/>
            <person name="Miller M.E."/>
            <person name="Silverstein K.A.T."/>
            <person name="Henningsen E."/>
            <person name="Hirsch C.D."/>
            <person name="Visser B."/>
            <person name="Pretorius Z.A."/>
            <person name="Steffenson B.J."/>
            <person name="Schwessinger B."/>
            <person name="Dodds P.N."/>
            <person name="Figueroa M."/>
        </authorList>
    </citation>
    <scope>NUCLEOTIDE SEQUENCE [LARGE SCALE GENOMIC DNA]</scope>
    <source>
        <strain evidence="8">21-0</strain>
        <strain evidence="9 11">Ug99</strain>
    </source>
</reference>
<dbReference type="GO" id="GO:0005634">
    <property type="term" value="C:nucleus"/>
    <property type="evidence" value="ECO:0007669"/>
    <property type="project" value="TreeGrafter"/>
</dbReference>
<feature type="region of interest" description="Disordered" evidence="6">
    <location>
        <begin position="493"/>
        <end position="514"/>
    </location>
</feature>
<protein>
    <recommendedName>
        <fullName evidence="7">Protein kinase domain-containing protein</fullName>
    </recommendedName>
</protein>
<keyword evidence="4 5" id="KW-0067">ATP-binding</keyword>
<dbReference type="PROSITE" id="PS00107">
    <property type="entry name" value="PROTEIN_KINASE_ATP"/>
    <property type="match status" value="1"/>
</dbReference>
<dbReference type="PANTHER" id="PTHR11042:SF190">
    <property type="entry name" value="MITOSIS INHIBITOR PROTEIN KINASE MIK1"/>
    <property type="match status" value="1"/>
</dbReference>